<dbReference type="KEGG" id="gtt:GUITHDRAFT_119499"/>
<reference evidence="1 3" key="1">
    <citation type="journal article" date="2012" name="Nature">
        <title>Algal genomes reveal evolutionary mosaicism and the fate of nucleomorphs.</title>
        <authorList>
            <consortium name="DOE Joint Genome Institute"/>
            <person name="Curtis B.A."/>
            <person name="Tanifuji G."/>
            <person name="Burki F."/>
            <person name="Gruber A."/>
            <person name="Irimia M."/>
            <person name="Maruyama S."/>
            <person name="Arias M.C."/>
            <person name="Ball S.G."/>
            <person name="Gile G.H."/>
            <person name="Hirakawa Y."/>
            <person name="Hopkins J.F."/>
            <person name="Kuo A."/>
            <person name="Rensing S.A."/>
            <person name="Schmutz J."/>
            <person name="Symeonidi A."/>
            <person name="Elias M."/>
            <person name="Eveleigh R.J."/>
            <person name="Herman E.K."/>
            <person name="Klute M.J."/>
            <person name="Nakayama T."/>
            <person name="Obornik M."/>
            <person name="Reyes-Prieto A."/>
            <person name="Armbrust E.V."/>
            <person name="Aves S.J."/>
            <person name="Beiko R.G."/>
            <person name="Coutinho P."/>
            <person name="Dacks J.B."/>
            <person name="Durnford D.G."/>
            <person name="Fast N.M."/>
            <person name="Green B.R."/>
            <person name="Grisdale C.J."/>
            <person name="Hempel F."/>
            <person name="Henrissat B."/>
            <person name="Hoppner M.P."/>
            <person name="Ishida K."/>
            <person name="Kim E."/>
            <person name="Koreny L."/>
            <person name="Kroth P.G."/>
            <person name="Liu Y."/>
            <person name="Malik S.B."/>
            <person name="Maier U.G."/>
            <person name="McRose D."/>
            <person name="Mock T."/>
            <person name="Neilson J.A."/>
            <person name="Onodera N.T."/>
            <person name="Poole A.M."/>
            <person name="Pritham E.J."/>
            <person name="Richards T.A."/>
            <person name="Rocap G."/>
            <person name="Roy S.W."/>
            <person name="Sarai C."/>
            <person name="Schaack S."/>
            <person name="Shirato S."/>
            <person name="Slamovits C.H."/>
            <person name="Spencer D.F."/>
            <person name="Suzuki S."/>
            <person name="Worden A.Z."/>
            <person name="Zauner S."/>
            <person name="Barry K."/>
            <person name="Bell C."/>
            <person name="Bharti A.K."/>
            <person name="Crow J.A."/>
            <person name="Grimwood J."/>
            <person name="Kramer R."/>
            <person name="Lindquist E."/>
            <person name="Lucas S."/>
            <person name="Salamov A."/>
            <person name="McFadden G.I."/>
            <person name="Lane C.E."/>
            <person name="Keeling P.J."/>
            <person name="Gray M.W."/>
            <person name="Grigoriev I.V."/>
            <person name="Archibald J.M."/>
        </authorList>
    </citation>
    <scope>NUCLEOTIDE SEQUENCE</scope>
    <source>
        <strain evidence="1 3">CCMP2712</strain>
    </source>
</reference>
<dbReference type="EMBL" id="JH993112">
    <property type="protein sequence ID" value="EKX34331.1"/>
    <property type="molecule type" value="Genomic_DNA"/>
</dbReference>
<dbReference type="HOGENOM" id="CLU_2578925_0_0_1"/>
<evidence type="ECO:0000313" key="1">
    <source>
        <dbReference type="EMBL" id="EKX34331.1"/>
    </source>
</evidence>
<gene>
    <name evidence="1" type="ORF">GUITHDRAFT_119499</name>
</gene>
<dbReference type="GeneID" id="17291055"/>
<keyword evidence="3" id="KW-1185">Reference proteome</keyword>
<proteinExistence type="predicted"/>
<reference evidence="2" key="3">
    <citation type="submission" date="2016-03" db="UniProtKB">
        <authorList>
            <consortium name="EnsemblProtists"/>
        </authorList>
    </citation>
    <scope>IDENTIFICATION</scope>
</reference>
<dbReference type="EnsemblProtists" id="EKX34331">
    <property type="protein sequence ID" value="EKX34331"/>
    <property type="gene ID" value="GUITHDRAFT_119499"/>
</dbReference>
<dbReference type="Proteomes" id="UP000011087">
    <property type="component" value="Unassembled WGS sequence"/>
</dbReference>
<accession>L1IDK3</accession>
<sequence length="81" mass="9304">MEVQARRAAEEEYAIFVPKDAREAKFSEQGSYIASNEYELPKGGTWSKFKTKGYCDDVIRKVIAREIRELRKSSSKIIDAI</sequence>
<dbReference type="RefSeq" id="XP_005821311.1">
    <property type="nucleotide sequence ID" value="XM_005821254.1"/>
</dbReference>
<evidence type="ECO:0000313" key="2">
    <source>
        <dbReference type="EnsemblProtists" id="EKX34331"/>
    </source>
</evidence>
<protein>
    <submittedName>
        <fullName evidence="1 2">Uncharacterized protein</fullName>
    </submittedName>
</protein>
<reference evidence="3" key="2">
    <citation type="submission" date="2012-11" db="EMBL/GenBank/DDBJ databases">
        <authorList>
            <person name="Kuo A."/>
            <person name="Curtis B.A."/>
            <person name="Tanifuji G."/>
            <person name="Burki F."/>
            <person name="Gruber A."/>
            <person name="Irimia M."/>
            <person name="Maruyama S."/>
            <person name="Arias M.C."/>
            <person name="Ball S.G."/>
            <person name="Gile G.H."/>
            <person name="Hirakawa Y."/>
            <person name="Hopkins J.F."/>
            <person name="Rensing S.A."/>
            <person name="Schmutz J."/>
            <person name="Symeonidi A."/>
            <person name="Elias M."/>
            <person name="Eveleigh R.J."/>
            <person name="Herman E.K."/>
            <person name="Klute M.J."/>
            <person name="Nakayama T."/>
            <person name="Obornik M."/>
            <person name="Reyes-Prieto A."/>
            <person name="Armbrust E.V."/>
            <person name="Aves S.J."/>
            <person name="Beiko R.G."/>
            <person name="Coutinho P."/>
            <person name="Dacks J.B."/>
            <person name="Durnford D.G."/>
            <person name="Fast N.M."/>
            <person name="Green B.R."/>
            <person name="Grisdale C."/>
            <person name="Hempe F."/>
            <person name="Henrissat B."/>
            <person name="Hoppner M.P."/>
            <person name="Ishida K.-I."/>
            <person name="Kim E."/>
            <person name="Koreny L."/>
            <person name="Kroth P.G."/>
            <person name="Liu Y."/>
            <person name="Malik S.-B."/>
            <person name="Maier U.G."/>
            <person name="McRose D."/>
            <person name="Mock T."/>
            <person name="Neilson J.A."/>
            <person name="Onodera N.T."/>
            <person name="Poole A.M."/>
            <person name="Pritham E.J."/>
            <person name="Richards T.A."/>
            <person name="Rocap G."/>
            <person name="Roy S.W."/>
            <person name="Sarai C."/>
            <person name="Schaack S."/>
            <person name="Shirato S."/>
            <person name="Slamovits C.H."/>
            <person name="Spencer D.F."/>
            <person name="Suzuki S."/>
            <person name="Worden A.Z."/>
            <person name="Zauner S."/>
            <person name="Barry K."/>
            <person name="Bell C."/>
            <person name="Bharti A.K."/>
            <person name="Crow J.A."/>
            <person name="Grimwood J."/>
            <person name="Kramer R."/>
            <person name="Lindquist E."/>
            <person name="Lucas S."/>
            <person name="Salamov A."/>
            <person name="McFadden G.I."/>
            <person name="Lane C.E."/>
            <person name="Keeling P.J."/>
            <person name="Gray M.W."/>
            <person name="Grigoriev I.V."/>
            <person name="Archibald J.M."/>
        </authorList>
    </citation>
    <scope>NUCLEOTIDE SEQUENCE</scope>
    <source>
        <strain evidence="3">CCMP2712</strain>
    </source>
</reference>
<name>L1IDK3_GUITC</name>
<evidence type="ECO:0000313" key="3">
    <source>
        <dbReference type="Proteomes" id="UP000011087"/>
    </source>
</evidence>
<organism evidence="1">
    <name type="scientific">Guillardia theta (strain CCMP2712)</name>
    <name type="common">Cryptophyte</name>
    <dbReference type="NCBI Taxonomy" id="905079"/>
    <lineage>
        <taxon>Eukaryota</taxon>
        <taxon>Cryptophyceae</taxon>
        <taxon>Pyrenomonadales</taxon>
        <taxon>Geminigeraceae</taxon>
        <taxon>Guillardia</taxon>
    </lineage>
</organism>
<dbReference type="PaxDb" id="55529-EKX34331"/>
<dbReference type="AlphaFoldDB" id="L1IDK3"/>